<proteinExistence type="predicted"/>
<name>A0ABP4JL30_9ACTN</name>
<organism evidence="3 4">
    <name type="scientific">Streptomyces thermospinosisporus</name>
    <dbReference type="NCBI Taxonomy" id="161482"/>
    <lineage>
        <taxon>Bacteria</taxon>
        <taxon>Bacillati</taxon>
        <taxon>Actinomycetota</taxon>
        <taxon>Actinomycetes</taxon>
        <taxon>Kitasatosporales</taxon>
        <taxon>Streptomycetaceae</taxon>
        <taxon>Streptomyces</taxon>
    </lineage>
</organism>
<keyword evidence="2" id="KW-0472">Membrane</keyword>
<gene>
    <name evidence="3" type="ORF">GCM10009601_24980</name>
</gene>
<evidence type="ECO:0000313" key="3">
    <source>
        <dbReference type="EMBL" id="GAA1422844.1"/>
    </source>
</evidence>
<reference evidence="4" key="1">
    <citation type="journal article" date="2019" name="Int. J. Syst. Evol. Microbiol.">
        <title>The Global Catalogue of Microorganisms (GCM) 10K type strain sequencing project: providing services to taxonomists for standard genome sequencing and annotation.</title>
        <authorList>
            <consortium name="The Broad Institute Genomics Platform"/>
            <consortium name="The Broad Institute Genome Sequencing Center for Infectious Disease"/>
            <person name="Wu L."/>
            <person name="Ma J."/>
        </authorList>
    </citation>
    <scope>NUCLEOTIDE SEQUENCE [LARGE SCALE GENOMIC DNA]</scope>
    <source>
        <strain evidence="4">JCM 11756</strain>
    </source>
</reference>
<keyword evidence="4" id="KW-1185">Reference proteome</keyword>
<sequence length="87" mass="9178">MKSTGQLRQLRALYAGGVAAWTFCLLLTVLQGGGTARQTLTLLGLLVALLVLLLWSTWCLWEAGPPRAASDGVPASLSAASAPERNR</sequence>
<feature type="region of interest" description="Disordered" evidence="1">
    <location>
        <begin position="65"/>
        <end position="87"/>
    </location>
</feature>
<evidence type="ECO:0000256" key="1">
    <source>
        <dbReference type="SAM" id="MobiDB-lite"/>
    </source>
</evidence>
<evidence type="ECO:0000313" key="4">
    <source>
        <dbReference type="Proteomes" id="UP001500973"/>
    </source>
</evidence>
<accession>A0ABP4JL30</accession>
<feature type="transmembrane region" description="Helical" evidence="2">
    <location>
        <begin position="12"/>
        <end position="30"/>
    </location>
</feature>
<keyword evidence="2" id="KW-0812">Transmembrane</keyword>
<comment type="caution">
    <text evidence="3">The sequence shown here is derived from an EMBL/GenBank/DDBJ whole genome shotgun (WGS) entry which is preliminary data.</text>
</comment>
<dbReference type="RefSeq" id="WP_344012494.1">
    <property type="nucleotide sequence ID" value="NZ_BAAAIZ010000032.1"/>
</dbReference>
<dbReference type="Proteomes" id="UP001500973">
    <property type="component" value="Unassembled WGS sequence"/>
</dbReference>
<protein>
    <submittedName>
        <fullName evidence="3">Uncharacterized protein</fullName>
    </submittedName>
</protein>
<dbReference type="EMBL" id="BAAAIZ010000032">
    <property type="protein sequence ID" value="GAA1422844.1"/>
    <property type="molecule type" value="Genomic_DNA"/>
</dbReference>
<keyword evidence="2" id="KW-1133">Transmembrane helix</keyword>
<evidence type="ECO:0000256" key="2">
    <source>
        <dbReference type="SAM" id="Phobius"/>
    </source>
</evidence>
<feature type="transmembrane region" description="Helical" evidence="2">
    <location>
        <begin position="42"/>
        <end position="61"/>
    </location>
</feature>